<evidence type="ECO:0000256" key="1">
    <source>
        <dbReference type="ARBA" id="ARBA00004651"/>
    </source>
</evidence>
<dbReference type="SUPFAM" id="SSF103473">
    <property type="entry name" value="MFS general substrate transporter"/>
    <property type="match status" value="1"/>
</dbReference>
<feature type="transmembrane region" description="Helical" evidence="5">
    <location>
        <begin position="62"/>
        <end position="80"/>
    </location>
</feature>
<dbReference type="PANTHER" id="PTHR11360:SF284">
    <property type="entry name" value="EG:103B4.3 PROTEIN-RELATED"/>
    <property type="match status" value="1"/>
</dbReference>
<reference evidence="7 8" key="1">
    <citation type="submission" date="2021-01" db="EMBL/GenBank/DDBJ databases">
        <title>Identification and Characterization of Corynebacterium sp.</title>
        <authorList>
            <person name="Luo Q."/>
            <person name="Qu P."/>
            <person name="Chen Q."/>
        </authorList>
    </citation>
    <scope>NUCLEOTIDE SEQUENCE [LARGE SCALE GENOMIC DNA]</scope>
    <source>
        <strain evidence="7 8">MC-18</strain>
    </source>
</reference>
<comment type="subcellular location">
    <subcellularLocation>
        <location evidence="1">Cell membrane</location>
        <topology evidence="1">Multi-pass membrane protein</topology>
    </subcellularLocation>
</comment>
<feature type="transmembrane region" description="Helical" evidence="5">
    <location>
        <begin position="174"/>
        <end position="197"/>
    </location>
</feature>
<evidence type="ECO:0000256" key="3">
    <source>
        <dbReference type="ARBA" id="ARBA00022989"/>
    </source>
</evidence>
<keyword evidence="4 5" id="KW-0472">Membrane</keyword>
<evidence type="ECO:0000313" key="7">
    <source>
        <dbReference type="EMBL" id="MCO6394119.1"/>
    </source>
</evidence>
<evidence type="ECO:0000256" key="4">
    <source>
        <dbReference type="ARBA" id="ARBA00023136"/>
    </source>
</evidence>
<dbReference type="AlphaFoldDB" id="A0AAW5HS58"/>
<dbReference type="Proteomes" id="UP001205920">
    <property type="component" value="Unassembled WGS sequence"/>
</dbReference>
<dbReference type="InterPro" id="IPR036259">
    <property type="entry name" value="MFS_trans_sf"/>
</dbReference>
<feature type="transmembrane region" description="Helical" evidence="5">
    <location>
        <begin position="394"/>
        <end position="413"/>
    </location>
</feature>
<evidence type="ECO:0000256" key="5">
    <source>
        <dbReference type="SAM" id="Phobius"/>
    </source>
</evidence>
<feature type="transmembrane region" description="Helical" evidence="5">
    <location>
        <begin position="146"/>
        <end position="168"/>
    </location>
</feature>
<feature type="transmembrane region" description="Helical" evidence="5">
    <location>
        <begin position="238"/>
        <end position="257"/>
    </location>
</feature>
<feature type="transmembrane region" description="Helical" evidence="5">
    <location>
        <begin position="277"/>
        <end position="296"/>
    </location>
</feature>
<protein>
    <submittedName>
        <fullName evidence="7">MFS transporter</fullName>
    </submittedName>
</protein>
<organism evidence="7 8">
    <name type="scientific">Corynebacterium lipophilum</name>
    <dbReference type="NCBI Taxonomy" id="2804918"/>
    <lineage>
        <taxon>Bacteria</taxon>
        <taxon>Bacillati</taxon>
        <taxon>Actinomycetota</taxon>
        <taxon>Actinomycetes</taxon>
        <taxon>Mycobacteriales</taxon>
        <taxon>Corynebacteriaceae</taxon>
        <taxon>Corynebacterium</taxon>
    </lineage>
</organism>
<feature type="transmembrane region" description="Helical" evidence="5">
    <location>
        <begin position="112"/>
        <end position="134"/>
    </location>
</feature>
<gene>
    <name evidence="7" type="ORF">JMN37_03830</name>
</gene>
<accession>A0AAW5HS58</accession>
<name>A0AAW5HS58_9CORY</name>
<comment type="caution">
    <text evidence="7">The sequence shown here is derived from an EMBL/GenBank/DDBJ whole genome shotgun (WGS) entry which is preliminary data.</text>
</comment>
<feature type="transmembrane region" description="Helical" evidence="5">
    <location>
        <begin position="308"/>
        <end position="326"/>
    </location>
</feature>
<dbReference type="GO" id="GO:0022857">
    <property type="term" value="F:transmembrane transporter activity"/>
    <property type="evidence" value="ECO:0007669"/>
    <property type="project" value="InterPro"/>
</dbReference>
<feature type="transmembrane region" description="Helical" evidence="5">
    <location>
        <begin position="19"/>
        <end position="42"/>
    </location>
</feature>
<proteinExistence type="predicted"/>
<dbReference type="EMBL" id="JAEUWV010000003">
    <property type="protein sequence ID" value="MCO6394119.1"/>
    <property type="molecule type" value="Genomic_DNA"/>
</dbReference>
<dbReference type="InterPro" id="IPR050327">
    <property type="entry name" value="Proton-linked_MCT"/>
</dbReference>
<sequence>MAATEGHIQSAGKIPARHLMVIIGALLVEVAFSITLTGLSFFTPAVLGDFPGTRAGAFMIHFTLYGFASAASMPVAGMLIDRIKAPGLLVLGGLIAAGGLVVFSAAQSLWWFYAAGIVIGIGVGLSLQYVPIVVINRWFVAKRGTVLGIVLAGTGVGGVILGVVVPILLRTVGWRTSMVIMAVAMVVLTTGPALFLLRSNPEDLGLRPYGAEVAPADEVTTKTGNEPGMTQREAFGSIWFYVLAASLLLLGAIYGMTQHFVNYLSGKPWGVELRPEEISTIIITATICLIVFKPFLGWFIDKIGLERALWIVLLIAAGATAAWAYMTTLLPYVFFVIFIFLGTASGTVAPPLIAEHSFGQKEFSKIWGTLGMAYPIGLSIGAAVWGWVKDYFGSYGYGFVSVPVFTLLVLLGVSATFRGARKLWVPEAQQLA</sequence>
<dbReference type="RefSeq" id="WP_252931080.1">
    <property type="nucleotide sequence ID" value="NZ_JAEUWV010000003.1"/>
</dbReference>
<dbReference type="PROSITE" id="PS50850">
    <property type="entry name" value="MFS"/>
    <property type="match status" value="1"/>
</dbReference>
<evidence type="ECO:0000259" key="6">
    <source>
        <dbReference type="PROSITE" id="PS50850"/>
    </source>
</evidence>
<dbReference type="PANTHER" id="PTHR11360">
    <property type="entry name" value="MONOCARBOXYLATE TRANSPORTER"/>
    <property type="match status" value="1"/>
</dbReference>
<dbReference type="InterPro" id="IPR020846">
    <property type="entry name" value="MFS_dom"/>
</dbReference>
<evidence type="ECO:0000313" key="8">
    <source>
        <dbReference type="Proteomes" id="UP001205920"/>
    </source>
</evidence>
<dbReference type="GO" id="GO:0005886">
    <property type="term" value="C:plasma membrane"/>
    <property type="evidence" value="ECO:0007669"/>
    <property type="project" value="UniProtKB-SubCell"/>
</dbReference>
<evidence type="ECO:0000256" key="2">
    <source>
        <dbReference type="ARBA" id="ARBA00022692"/>
    </source>
</evidence>
<feature type="transmembrane region" description="Helical" evidence="5">
    <location>
        <begin position="87"/>
        <end position="106"/>
    </location>
</feature>
<feature type="transmembrane region" description="Helical" evidence="5">
    <location>
        <begin position="366"/>
        <end position="388"/>
    </location>
</feature>
<dbReference type="Gene3D" id="1.20.1250.20">
    <property type="entry name" value="MFS general substrate transporter like domains"/>
    <property type="match status" value="2"/>
</dbReference>
<dbReference type="InterPro" id="IPR011701">
    <property type="entry name" value="MFS"/>
</dbReference>
<feature type="domain" description="Major facilitator superfamily (MFS) profile" evidence="6">
    <location>
        <begin position="17"/>
        <end position="421"/>
    </location>
</feature>
<keyword evidence="2 5" id="KW-0812">Transmembrane</keyword>
<feature type="transmembrane region" description="Helical" evidence="5">
    <location>
        <begin position="332"/>
        <end position="354"/>
    </location>
</feature>
<keyword evidence="3 5" id="KW-1133">Transmembrane helix</keyword>
<dbReference type="Pfam" id="PF07690">
    <property type="entry name" value="MFS_1"/>
    <property type="match status" value="1"/>
</dbReference>
<keyword evidence="8" id="KW-1185">Reference proteome</keyword>